<accession>A0ACC6JVN0</accession>
<feature type="non-terminal residue" evidence="1">
    <location>
        <position position="825"/>
    </location>
</feature>
<dbReference type="EMBL" id="JAVDSD010000019">
    <property type="protein sequence ID" value="MDR6610314.1"/>
    <property type="molecule type" value="Genomic_DNA"/>
</dbReference>
<proteinExistence type="predicted"/>
<evidence type="ECO:0000313" key="1">
    <source>
        <dbReference type="EMBL" id="MDR6610314.1"/>
    </source>
</evidence>
<reference evidence="1" key="1">
    <citation type="submission" date="2023-07" db="EMBL/GenBank/DDBJ databases">
        <title>Sorghum-associated microbial communities from plants grown in Nebraska, USA.</title>
        <authorList>
            <person name="Schachtman D."/>
        </authorList>
    </citation>
    <scope>NUCLEOTIDE SEQUENCE</scope>
    <source>
        <strain evidence="1">BE46</strain>
    </source>
</reference>
<name>A0ACC6JVN0_9PSED</name>
<gene>
    <name evidence="1" type="ORF">J2X87_005420</name>
</gene>
<sequence>MDQIARIEQELDHFPHTLSLYREQLGRFLNRRADQVSHALDLPSLMGMDRRIKLGDTSKVVSSGDDDFFSTVAQCPANGILLIESQFESVYDIPLGNIQVEVVAREGGERTRVTLDEQGKGQFKGTPGKSYWVHVQSAVTPEQVSELFKSYDGLTAQLQDWLRGEWQGFKPRWPQSTAAAVGNGLLAGSWAALVGVWDRVGELSAILQDPRRFAEQLGDGARQLAELAEKTPEAMARLQLLASDEAVLCLLLRTASLWLEMLPPSVMAGVTAESLSRFVVELLIDLLIGVVLTFAAAGAGVAYLSMRLARHGAQLLDVVLGFVKAIFGLVSQFIGYVDRYKTVAARGVAAGLKKGRMQLRWNAKRNTTLKPNEHHDDAPQQAKNPNGDSADTVERTATNQCPVSMVTGEELLTLTDGTLDGILPFDFTRLYRTSAVELDCGLGFGWSHSLSQHLELDGEQLLWVDHENRRTPFPRPTRERPVIHNSLSRAAIYLGEAPNELILALAGDTPRFYHFQDGRLTAISDAYGNRLRVQRDHLERIQRLDNGAGRALFLRYEHQHLVAVDYQVYRPADREADAWRTEQTLVSYRYDARQRLIEARNAAGESEHYDYDEQHVILQRQLAGGASFFWAWERAGKAARCIRHWASFAQMEARYVWDDHGSVTVQNSDGSREVYQHDERARLVRRVGLDGGERHTAYDAQGRLIAEQDALGAVTEYRYDEVGRLIARLPPDEAPTFYEYRHGFLHARRRGDAEWQYQRNTQGDISALTDPDGQVTRYFYDPQGRLLTVRYPDQSGHHFVWNGLGQLLEETLPDGGQRAFSYDAL</sequence>
<evidence type="ECO:0000313" key="2">
    <source>
        <dbReference type="Proteomes" id="UP001259420"/>
    </source>
</evidence>
<dbReference type="Proteomes" id="UP001259420">
    <property type="component" value="Unassembled WGS sequence"/>
</dbReference>
<organism evidence="1 2">
    <name type="scientific">Pseudomonas synxantha</name>
    <dbReference type="NCBI Taxonomy" id="47883"/>
    <lineage>
        <taxon>Bacteria</taxon>
        <taxon>Pseudomonadati</taxon>
        <taxon>Pseudomonadota</taxon>
        <taxon>Gammaproteobacteria</taxon>
        <taxon>Pseudomonadales</taxon>
        <taxon>Pseudomonadaceae</taxon>
        <taxon>Pseudomonas</taxon>
    </lineage>
</organism>
<comment type="caution">
    <text evidence="1">The sequence shown here is derived from an EMBL/GenBank/DDBJ whole genome shotgun (WGS) entry which is preliminary data.</text>
</comment>
<keyword evidence="2" id="KW-1185">Reference proteome</keyword>
<protein>
    <submittedName>
        <fullName evidence="1">YD repeat-containing protein</fullName>
    </submittedName>
</protein>